<evidence type="ECO:0008006" key="4">
    <source>
        <dbReference type="Google" id="ProtNLM"/>
    </source>
</evidence>
<reference evidence="2" key="1">
    <citation type="submission" date="2023-07" db="EMBL/GenBank/DDBJ databases">
        <authorList>
            <person name="Aktuganov G."/>
            <person name="Boyko T."/>
            <person name="Delegan Y."/>
            <person name="Galimzianova N."/>
            <person name="Gilvanova E."/>
            <person name="Korobov V."/>
            <person name="Kuzmina L."/>
            <person name="Melentiev A."/>
            <person name="Milman P."/>
            <person name="Ryabova A."/>
            <person name="Stupak E."/>
            <person name="Yasakov T."/>
            <person name="Zharikova N."/>
            <person name="Zhurenko E."/>
        </authorList>
    </citation>
    <scope>NUCLEOTIDE SEQUENCE</scope>
    <source>
        <strain evidence="2">IB-739</strain>
    </source>
</reference>
<evidence type="ECO:0000313" key="2">
    <source>
        <dbReference type="EMBL" id="MDO3681292.1"/>
    </source>
</evidence>
<dbReference type="Proteomes" id="UP001168883">
    <property type="component" value="Unassembled WGS sequence"/>
</dbReference>
<keyword evidence="3" id="KW-1185">Reference proteome</keyword>
<dbReference type="PROSITE" id="PS51257">
    <property type="entry name" value="PROKAR_LIPOPROTEIN"/>
    <property type="match status" value="1"/>
</dbReference>
<gene>
    <name evidence="2" type="ORF">Q3C12_30290</name>
</gene>
<sequence>MHRPETARSLLFFMLVLIFLLFSVGCKNENGLTKNDKQNSTTVNSKMQQVNSPTNTSPAFDPRKIKVGDKIGSMAVASYERIRTELSNEGEYVAQAFIQFTGEVEVTGTFKRYPLEREYLDGEVVFQVDENQNFPQMKIRDTPEEYRPDVWIVLSLDDETKRKFGPPDSEGRATLVLTDYKIEYGPTEISDHAQLKKIINIKRNNEAATKESSQGSKPIEIIGTPIKEQSFASIPFEKFGSSQFTSTMEEKNNKKVLHFYVQGPEQTVELKYEPASPDSIHEVKAVSFKDVNGDGLKDIIIVVDYTTGFGYMGAIPISEILIFLQTDEGFVESKALEDQVSSASPYRMLDIPAALELLKSGSKSGASQFWARLASRDYILEGSDEYGGSTLTIEKVSGNSIIFSLSAFHVTGGDEGIKNGSVNIGELSSVTAYLSGTEMIYQDGDYELSISLNSPDTIYVRDNGVSRYGAGVHVNGEYGRERKPDSTKNGMR</sequence>
<accession>A0ABT8VJY1</accession>
<organism evidence="2 3">
    <name type="scientific">Paenibacillus ehimensis</name>
    <dbReference type="NCBI Taxonomy" id="79264"/>
    <lineage>
        <taxon>Bacteria</taxon>
        <taxon>Bacillati</taxon>
        <taxon>Bacillota</taxon>
        <taxon>Bacilli</taxon>
        <taxon>Bacillales</taxon>
        <taxon>Paenibacillaceae</taxon>
        <taxon>Paenibacillus</taxon>
    </lineage>
</organism>
<evidence type="ECO:0000256" key="1">
    <source>
        <dbReference type="SAM" id="MobiDB-lite"/>
    </source>
</evidence>
<comment type="caution">
    <text evidence="2">The sequence shown here is derived from an EMBL/GenBank/DDBJ whole genome shotgun (WGS) entry which is preliminary data.</text>
</comment>
<feature type="region of interest" description="Disordered" evidence="1">
    <location>
        <begin position="33"/>
        <end position="63"/>
    </location>
</feature>
<evidence type="ECO:0000313" key="3">
    <source>
        <dbReference type="Proteomes" id="UP001168883"/>
    </source>
</evidence>
<name>A0ABT8VJY1_9BACL</name>
<proteinExistence type="predicted"/>
<protein>
    <recommendedName>
        <fullName evidence="4">Lipoprotein</fullName>
    </recommendedName>
</protein>
<feature type="compositionally biased region" description="Polar residues" evidence="1">
    <location>
        <begin position="33"/>
        <end position="58"/>
    </location>
</feature>
<dbReference type="EMBL" id="JAUMKJ010000060">
    <property type="protein sequence ID" value="MDO3681292.1"/>
    <property type="molecule type" value="Genomic_DNA"/>
</dbReference>
<dbReference type="RefSeq" id="WP_302881165.1">
    <property type="nucleotide sequence ID" value="NZ_JAUMKJ010000060.1"/>
</dbReference>